<name>A0ABU6XPG6_9FABA</name>
<gene>
    <name evidence="1" type="ORF">PIB30_079258</name>
</gene>
<sequence>APSPFFYLWCWFERISSQPTPHTSFLSRLSPYALLLRVIAAASLRVACQSTEATTTTTSLLAMNEEREITVGLWSL</sequence>
<evidence type="ECO:0000313" key="1">
    <source>
        <dbReference type="EMBL" id="MED6199802.1"/>
    </source>
</evidence>
<reference evidence="1 2" key="1">
    <citation type="journal article" date="2023" name="Plants (Basel)">
        <title>Bridging the Gap: Combining Genomics and Transcriptomics Approaches to Understand Stylosanthes scabra, an Orphan Legume from the Brazilian Caatinga.</title>
        <authorList>
            <person name="Ferreira-Neto J.R.C."/>
            <person name="da Silva M.D."/>
            <person name="Binneck E."/>
            <person name="de Melo N.F."/>
            <person name="da Silva R.H."/>
            <person name="de Melo A.L.T.M."/>
            <person name="Pandolfi V."/>
            <person name="Bustamante F.O."/>
            <person name="Brasileiro-Vidal A.C."/>
            <person name="Benko-Iseppon A.M."/>
        </authorList>
    </citation>
    <scope>NUCLEOTIDE SEQUENCE [LARGE SCALE GENOMIC DNA]</scope>
    <source>
        <tissue evidence="1">Leaves</tissue>
    </source>
</reference>
<protein>
    <submittedName>
        <fullName evidence="1">Uncharacterized protein</fullName>
    </submittedName>
</protein>
<organism evidence="1 2">
    <name type="scientific">Stylosanthes scabra</name>
    <dbReference type="NCBI Taxonomy" id="79078"/>
    <lineage>
        <taxon>Eukaryota</taxon>
        <taxon>Viridiplantae</taxon>
        <taxon>Streptophyta</taxon>
        <taxon>Embryophyta</taxon>
        <taxon>Tracheophyta</taxon>
        <taxon>Spermatophyta</taxon>
        <taxon>Magnoliopsida</taxon>
        <taxon>eudicotyledons</taxon>
        <taxon>Gunneridae</taxon>
        <taxon>Pentapetalae</taxon>
        <taxon>rosids</taxon>
        <taxon>fabids</taxon>
        <taxon>Fabales</taxon>
        <taxon>Fabaceae</taxon>
        <taxon>Papilionoideae</taxon>
        <taxon>50 kb inversion clade</taxon>
        <taxon>dalbergioids sensu lato</taxon>
        <taxon>Dalbergieae</taxon>
        <taxon>Pterocarpus clade</taxon>
        <taxon>Stylosanthes</taxon>
    </lineage>
</organism>
<accession>A0ABU6XPG6</accession>
<dbReference type="Proteomes" id="UP001341840">
    <property type="component" value="Unassembled WGS sequence"/>
</dbReference>
<keyword evidence="2" id="KW-1185">Reference proteome</keyword>
<comment type="caution">
    <text evidence="1">The sequence shown here is derived from an EMBL/GenBank/DDBJ whole genome shotgun (WGS) entry which is preliminary data.</text>
</comment>
<proteinExistence type="predicted"/>
<dbReference type="EMBL" id="JASCZI010212567">
    <property type="protein sequence ID" value="MED6199802.1"/>
    <property type="molecule type" value="Genomic_DNA"/>
</dbReference>
<feature type="non-terminal residue" evidence="1">
    <location>
        <position position="1"/>
    </location>
</feature>
<evidence type="ECO:0000313" key="2">
    <source>
        <dbReference type="Proteomes" id="UP001341840"/>
    </source>
</evidence>